<dbReference type="InterPro" id="IPR003399">
    <property type="entry name" value="Mce/MlaD"/>
</dbReference>
<evidence type="ECO:0000313" key="3">
    <source>
        <dbReference type="EMBL" id="MDI2091091.1"/>
    </source>
</evidence>
<reference evidence="3" key="1">
    <citation type="submission" date="2023-05" db="EMBL/GenBank/DDBJ databases">
        <title>Whole genome sequence of Commensalibacter sp.</title>
        <authorList>
            <person name="Charoenyingcharoen P."/>
            <person name="Yukphan P."/>
        </authorList>
    </citation>
    <scope>NUCLEOTIDE SEQUENCE</scope>
    <source>
        <strain evidence="3">TBRC 16381</strain>
    </source>
</reference>
<feature type="transmembrane region" description="Helical" evidence="1">
    <location>
        <begin position="6"/>
        <end position="27"/>
    </location>
</feature>
<evidence type="ECO:0000256" key="1">
    <source>
        <dbReference type="SAM" id="Phobius"/>
    </source>
</evidence>
<feature type="transmembrane region" description="Helical" evidence="1">
    <location>
        <begin position="39"/>
        <end position="58"/>
    </location>
</feature>
<keyword evidence="1" id="KW-1133">Transmembrane helix</keyword>
<keyword evidence="1" id="KW-0812">Transmembrane</keyword>
<dbReference type="PANTHER" id="PTHR33371:SF4">
    <property type="entry name" value="INTERMEMBRANE PHOSPHOLIPID TRANSPORT SYSTEM BINDING PROTEIN MLAD"/>
    <property type="match status" value="1"/>
</dbReference>
<keyword evidence="1" id="KW-0472">Membrane</keyword>
<dbReference type="RefSeq" id="WP_281448198.1">
    <property type="nucleotide sequence ID" value="NZ_JASBAO010000001.1"/>
</dbReference>
<gene>
    <name evidence="3" type="ORF">QJV27_06880</name>
</gene>
<accession>A0ABT6Q3C6</accession>
<organism evidence="3 4">
    <name type="scientific">Commensalibacter oyaizuii</name>
    <dbReference type="NCBI Taxonomy" id="3043873"/>
    <lineage>
        <taxon>Bacteria</taxon>
        <taxon>Pseudomonadati</taxon>
        <taxon>Pseudomonadota</taxon>
        <taxon>Alphaproteobacteria</taxon>
        <taxon>Acetobacterales</taxon>
        <taxon>Acetobacteraceae</taxon>
    </lineage>
</organism>
<dbReference type="PANTHER" id="PTHR33371">
    <property type="entry name" value="INTERMEMBRANE PHOSPHOLIPID TRANSPORT SYSTEM BINDING PROTEIN MLAD-RELATED"/>
    <property type="match status" value="1"/>
</dbReference>
<keyword evidence="4" id="KW-1185">Reference proteome</keyword>
<dbReference type="InterPro" id="IPR052336">
    <property type="entry name" value="MlaD_Phospholipid_Transporter"/>
</dbReference>
<name>A0ABT6Q3C6_9PROT</name>
<evidence type="ECO:0000313" key="4">
    <source>
        <dbReference type="Proteomes" id="UP001431634"/>
    </source>
</evidence>
<protein>
    <submittedName>
        <fullName evidence="3">MlaD family protein</fullName>
    </submittedName>
</protein>
<dbReference type="EMBL" id="JASBAO010000001">
    <property type="protein sequence ID" value="MDI2091091.1"/>
    <property type="molecule type" value="Genomic_DNA"/>
</dbReference>
<dbReference type="Pfam" id="PF02470">
    <property type="entry name" value="MlaD"/>
    <property type="match status" value="1"/>
</dbReference>
<evidence type="ECO:0000259" key="2">
    <source>
        <dbReference type="Pfam" id="PF02470"/>
    </source>
</evidence>
<comment type="caution">
    <text evidence="3">The sequence shown here is derived from an EMBL/GenBank/DDBJ whole genome shotgun (WGS) entry which is preliminary data.</text>
</comment>
<feature type="domain" description="Mce/MlaD" evidence="2">
    <location>
        <begin position="40"/>
        <end position="133"/>
    </location>
</feature>
<dbReference type="Proteomes" id="UP001431634">
    <property type="component" value="Unassembled WGS sequence"/>
</dbReference>
<proteinExistence type="predicted"/>
<sequence>MTTNQQTTIGAFVLGGLILALCVIIFFGNFDFFSSKKQAIVIFPGSVTGLSVGAPVTFRGVQVGSVNNITLQFDPKDHKAYIPVTISIDPKKIQLSAHYKSYKEFMNTMIQNGLCAEISTESFVTGTSNIFLDFDPQNKPIFHPRLNENIIEIPAHPSTIQKIKSELMNLQLEKLSLDLDSTIQKVGNLTDKLNEQIPMLLKSVQNTSDSTNKLIVHLNDNIDTVVHNLNILLVNSNKQINARGNELHHVLVSTNKTLLNASDALQNVKTMTSVRSTTRINLDIILRNLADAATSLRGFATQIERNPKLLLIGRKQ</sequence>